<reference evidence="2 3" key="1">
    <citation type="journal article" date="2017" name="MBio">
        <title>Gut Symbiont Bacteroides fragilis Secretes a Eukaryotic-Like Ubiquitin Protein That Mediates Intraspecies Antagonism.</title>
        <authorList>
            <person name="Chatzidaki-Livanis M."/>
            <person name="Coyne M.J."/>
            <person name="Roelofs K.G."/>
            <person name="Gentyala R.R."/>
            <person name="Caldwell J.M."/>
            <person name="Comstock L.E."/>
        </authorList>
    </citation>
    <scope>NUCLEOTIDE SEQUENCE [LARGE SCALE GENOMIC DNA]</scope>
    <source>
        <strain evidence="2 3">12905</strain>
    </source>
</reference>
<dbReference type="RefSeq" id="WP_014298457.1">
    <property type="nucleotide sequence ID" value="NZ_CP131535.1"/>
</dbReference>
<evidence type="ECO:0000313" key="3">
    <source>
        <dbReference type="Proteomes" id="UP000231846"/>
    </source>
</evidence>
<protein>
    <recommendedName>
        <fullName evidence="1">Restriction endonuclease type IV Mrr domain-containing protein</fullName>
    </recommendedName>
</protein>
<dbReference type="Pfam" id="PF04471">
    <property type="entry name" value="Mrr_cat"/>
    <property type="match status" value="1"/>
</dbReference>
<comment type="caution">
    <text evidence="2">The sequence shown here is derived from an EMBL/GenBank/DDBJ whole genome shotgun (WGS) entry which is preliminary data.</text>
</comment>
<organism evidence="2 3">
    <name type="scientific">Bacteroides fragilis</name>
    <dbReference type="NCBI Taxonomy" id="817"/>
    <lineage>
        <taxon>Bacteria</taxon>
        <taxon>Pseudomonadati</taxon>
        <taxon>Bacteroidota</taxon>
        <taxon>Bacteroidia</taxon>
        <taxon>Bacteroidales</taxon>
        <taxon>Bacteroidaceae</taxon>
        <taxon>Bacteroides</taxon>
    </lineage>
</organism>
<evidence type="ECO:0000259" key="1">
    <source>
        <dbReference type="Pfam" id="PF04471"/>
    </source>
</evidence>
<dbReference type="InterPro" id="IPR007560">
    <property type="entry name" value="Restrct_endonuc_IV_Mrr"/>
</dbReference>
<sequence>MNIKLYIIGANNDDKGSQLEELTTSILKRQGYKNISTNAIYSGGSEIDAIATHINRLGVNDIEYPIICECKAHNKPININDWLKFIGKIYLEKLNNSHTVGLMIALSGANGNVIGSYNDIKKHQFVHLIANDDLVSLLIEEFSLLHPDYIEKYILQYTSKKIAEIGLVYYSKCVYWVVNFIEGGFTLLTHNIETLNRTDLDNLLPLLHSNTTFSNYIDIQAEYTAINRRSTIDKLALSILMDEEQALSIEQLIKKTQNVATDSYREFSISEFASILMENKFIQNNSGMYSLISIENIDFIEFYRYIFTNTVPLYILSRNLYLRMIDEQLLERICKIQCCIKIPEEKKKDCVFLLQHSPSALSYAINEDEDITRYRSPNGNTLADNIDKGHTDWFLHKIINAFIQDYHNQTLHKLYLDDYEISSICINLALEIVKDKHDKKLINDRKELHLAHLSGEEYRNQVVLVAKLPE</sequence>
<evidence type="ECO:0000313" key="2">
    <source>
        <dbReference type="EMBL" id="PJY70758.1"/>
    </source>
</evidence>
<accession>A0A2M9V270</accession>
<dbReference type="SUPFAM" id="SSF52980">
    <property type="entry name" value="Restriction endonuclease-like"/>
    <property type="match status" value="1"/>
</dbReference>
<proteinExistence type="predicted"/>
<dbReference type="Proteomes" id="UP000231846">
    <property type="component" value="Unassembled WGS sequence"/>
</dbReference>
<feature type="domain" description="Restriction endonuclease type IV Mrr" evidence="1">
    <location>
        <begin position="16"/>
        <end position="137"/>
    </location>
</feature>
<dbReference type="AlphaFoldDB" id="A0A2M9V270"/>
<dbReference type="InterPro" id="IPR011335">
    <property type="entry name" value="Restrct_endonuc-II-like"/>
</dbReference>
<dbReference type="EMBL" id="PDCW01000043">
    <property type="protein sequence ID" value="PJY70758.1"/>
    <property type="molecule type" value="Genomic_DNA"/>
</dbReference>
<name>A0A2M9V270_BACFG</name>
<gene>
    <name evidence="2" type="ORF">CQW34_04021</name>
</gene>